<dbReference type="InterPro" id="IPR029526">
    <property type="entry name" value="PGBD"/>
</dbReference>
<feature type="domain" description="PiggyBac transposable element-derived protein" evidence="1">
    <location>
        <begin position="5"/>
        <end position="234"/>
    </location>
</feature>
<dbReference type="Pfam" id="PF13843">
    <property type="entry name" value="DDE_Tnp_1_7"/>
    <property type="match status" value="1"/>
</dbReference>
<sequence length="354" mass="40741">MFLGRLQICYTPGGSLTVDEQLIPARGRCNFRQYMPSKPGKYGLKIFWCCDSDTAYPLNAEVYLGRQSGAAAAAAAKDTNRIHNLVKRLVHPWINTRRTITTNYYFTSADLAEDLLDVQTTLVGTIRRNKKEIPRELQPNTQLLEQSSIFCFDRQLTLVSYVPKKSHVVILLSSLHHDQTIVDDEKKEPEIILYYNDTKSGVDHMDQMVRTYSCKRKTKRWPLTFFFNTLDLGTLAAFVVWTTKKPQWNEKKNYRRRLFIMEFGYDLVQLHLDRRRHQPQTLQKNVLMAVQAIGLTVTTSHPSIVSTATPKQRCHFCPRECDCKVITHCLSCNAPCCPDHHKVVCTMCSETFLG</sequence>
<proteinExistence type="predicted"/>
<comment type="caution">
    <text evidence="3">The sequence shown here is derived from an EMBL/GenBank/DDBJ whole genome shotgun (WGS) entry which is preliminary data.</text>
</comment>
<dbReference type="Proteomes" id="UP000663828">
    <property type="component" value="Unassembled WGS sequence"/>
</dbReference>
<evidence type="ECO:0000259" key="1">
    <source>
        <dbReference type="Pfam" id="PF13843"/>
    </source>
</evidence>
<protein>
    <recommendedName>
        <fullName evidence="1">PiggyBac transposable element-derived protein domain-containing protein</fullName>
    </recommendedName>
</protein>
<dbReference type="EMBL" id="CAJNOJ010000375">
    <property type="protein sequence ID" value="CAF1423305.1"/>
    <property type="molecule type" value="Genomic_DNA"/>
</dbReference>
<gene>
    <name evidence="2" type="ORF">EDS130_LOCUS37659</name>
    <name evidence="3" type="ORF">XAT740_LOCUS37187</name>
</gene>
<organism evidence="3 4">
    <name type="scientific">Adineta ricciae</name>
    <name type="common">Rotifer</name>
    <dbReference type="NCBI Taxonomy" id="249248"/>
    <lineage>
        <taxon>Eukaryota</taxon>
        <taxon>Metazoa</taxon>
        <taxon>Spiralia</taxon>
        <taxon>Gnathifera</taxon>
        <taxon>Rotifera</taxon>
        <taxon>Eurotatoria</taxon>
        <taxon>Bdelloidea</taxon>
        <taxon>Adinetida</taxon>
        <taxon>Adinetidae</taxon>
        <taxon>Adineta</taxon>
    </lineage>
</organism>
<evidence type="ECO:0000313" key="4">
    <source>
        <dbReference type="Proteomes" id="UP000663828"/>
    </source>
</evidence>
<dbReference type="PANTHER" id="PTHR46599:SF6">
    <property type="entry name" value="DUAL SPECIFICITY PHOSPHATASE 26"/>
    <property type="match status" value="1"/>
</dbReference>
<name>A0A815PZP1_ADIRI</name>
<dbReference type="AlphaFoldDB" id="A0A815PZP1"/>
<evidence type="ECO:0000313" key="2">
    <source>
        <dbReference type="EMBL" id="CAF1423305.1"/>
    </source>
</evidence>
<dbReference type="OrthoDB" id="10057959at2759"/>
<accession>A0A815PZP1</accession>
<evidence type="ECO:0000313" key="3">
    <source>
        <dbReference type="EMBL" id="CAF1456529.1"/>
    </source>
</evidence>
<dbReference type="PANTHER" id="PTHR46599">
    <property type="entry name" value="PIGGYBAC TRANSPOSABLE ELEMENT-DERIVED PROTEIN 4"/>
    <property type="match status" value="1"/>
</dbReference>
<dbReference type="EMBL" id="CAJNOR010003886">
    <property type="protein sequence ID" value="CAF1456529.1"/>
    <property type="molecule type" value="Genomic_DNA"/>
</dbReference>
<reference evidence="3" key="1">
    <citation type="submission" date="2021-02" db="EMBL/GenBank/DDBJ databases">
        <authorList>
            <person name="Nowell W R."/>
        </authorList>
    </citation>
    <scope>NUCLEOTIDE SEQUENCE</scope>
</reference>
<dbReference type="Proteomes" id="UP000663852">
    <property type="component" value="Unassembled WGS sequence"/>
</dbReference>
<keyword evidence="4" id="KW-1185">Reference proteome</keyword>